<dbReference type="Proteomes" id="UP000199452">
    <property type="component" value="Unassembled WGS sequence"/>
</dbReference>
<dbReference type="STRING" id="1640674.SAMN05216323_100733"/>
<reference evidence="1 2" key="1">
    <citation type="submission" date="2016-09" db="EMBL/GenBank/DDBJ databases">
        <authorList>
            <person name="Capua I."/>
            <person name="De Benedictis P."/>
            <person name="Joannis T."/>
            <person name="Lombin L.H."/>
            <person name="Cattoli G."/>
        </authorList>
    </citation>
    <scope>NUCLEOTIDE SEQUENCE [LARGE SCALE GENOMIC DNA]</scope>
    <source>
        <strain evidence="1 2">A7P-90m</strain>
    </source>
</reference>
<proteinExistence type="predicted"/>
<dbReference type="Pfam" id="PF03692">
    <property type="entry name" value="CxxCxxCC"/>
    <property type="match status" value="1"/>
</dbReference>
<protein>
    <submittedName>
        <fullName evidence="1">Putative zinc-or iron-chelating domain-containing protein</fullName>
    </submittedName>
</protein>
<keyword evidence="2" id="KW-1185">Reference proteome</keyword>
<dbReference type="InterPro" id="IPR005358">
    <property type="entry name" value="Puta_zinc/iron-chelating_dom"/>
</dbReference>
<sequence>MVTTKLSIHDKLPLTCSRTGTCCHGKLVLLNPWELVCFAKEKKVTPREFRDRYCEFGGIRLRFDGALGWKNQPACSQYVENFGCSVHVGRPLACRLYPLGRQIQSEVVHYMYQGDEFPCLEGCPEVLTLPYLTVGEYLGGQITEMFEKAQDAYLNLMQDLADIAFVLLLETGLTESGDKHTLPQWRVMGSELPEALAERIGPDWLDCLMLPSILDDIDDPISFARKHNELLQLKAQEQFGALQNNQEIHEASVLIMGVALHLARGIGANPAILAEHWIDTAKKHGAME</sequence>
<gene>
    <name evidence="1" type="ORF">SAMN05216323_100733</name>
</gene>
<organism evidence="1 2">
    <name type="scientific">Williamwhitmania taraxaci</name>
    <dbReference type="NCBI Taxonomy" id="1640674"/>
    <lineage>
        <taxon>Bacteria</taxon>
        <taxon>Pseudomonadati</taxon>
        <taxon>Bacteroidota</taxon>
        <taxon>Bacteroidia</taxon>
        <taxon>Bacteroidales</taxon>
        <taxon>Williamwhitmaniaceae</taxon>
        <taxon>Williamwhitmania</taxon>
    </lineage>
</organism>
<dbReference type="OrthoDB" id="9810361at2"/>
<accession>A0A1G6H5R2</accession>
<evidence type="ECO:0000313" key="2">
    <source>
        <dbReference type="Proteomes" id="UP000199452"/>
    </source>
</evidence>
<dbReference type="EMBL" id="FMYP01000007">
    <property type="protein sequence ID" value="SDB89468.1"/>
    <property type="molecule type" value="Genomic_DNA"/>
</dbReference>
<name>A0A1G6H5R2_9BACT</name>
<dbReference type="AlphaFoldDB" id="A0A1G6H5R2"/>
<evidence type="ECO:0000313" key="1">
    <source>
        <dbReference type="EMBL" id="SDB89468.1"/>
    </source>
</evidence>